<dbReference type="RefSeq" id="WP_163045062.1">
    <property type="nucleotide sequence ID" value="NZ_JAAAMJ010000014.1"/>
</dbReference>
<accession>A0A6L9MJZ6</accession>
<evidence type="ECO:0000313" key="2">
    <source>
        <dbReference type="Proteomes" id="UP000476332"/>
    </source>
</evidence>
<name>A0A6L9MJZ6_9HYPH</name>
<evidence type="ECO:0000313" key="1">
    <source>
        <dbReference type="EMBL" id="NDV88224.1"/>
    </source>
</evidence>
<evidence type="ECO:0008006" key="3">
    <source>
        <dbReference type="Google" id="ProtNLM"/>
    </source>
</evidence>
<comment type="caution">
    <text evidence="1">The sequence shown here is derived from an EMBL/GenBank/DDBJ whole genome shotgun (WGS) entry which is preliminary data.</text>
</comment>
<reference evidence="1 2" key="1">
    <citation type="submission" date="2020-01" db="EMBL/GenBank/DDBJ databases">
        <title>Genomes of bacteria type strains.</title>
        <authorList>
            <person name="Chen J."/>
            <person name="Zhu S."/>
            <person name="Chen J."/>
        </authorList>
    </citation>
    <scope>NUCLEOTIDE SEQUENCE [LARGE SCALE GENOMIC DNA]</scope>
    <source>
        <strain evidence="1 2">KCTC 52919</strain>
    </source>
</reference>
<proteinExistence type="predicted"/>
<protein>
    <recommendedName>
        <fullName evidence="3">LacI family transcriptional regulator</fullName>
    </recommendedName>
</protein>
<dbReference type="AlphaFoldDB" id="A0A6L9MJZ6"/>
<sequence>MSSVDPSTITVRVPLAIRKRGGRKLVIAPTGEIGLPTSRTRIDSSMIKAIARGHRWKGLLEAGTFASMAELAAAEKINPSYLSRILRLTLLSPSLIQAILDGRLPAAVTLDRLMQPFPLEWDRQEKIFRQA</sequence>
<dbReference type="SUPFAM" id="SSF109709">
    <property type="entry name" value="KorB DNA-binding domain-like"/>
    <property type="match status" value="1"/>
</dbReference>
<dbReference type="EMBL" id="JAAAMJ010000014">
    <property type="protein sequence ID" value="NDV88224.1"/>
    <property type="molecule type" value="Genomic_DNA"/>
</dbReference>
<dbReference type="Gene3D" id="1.10.10.2830">
    <property type="match status" value="1"/>
</dbReference>
<organism evidence="1 2">
    <name type="scientific">Aurantimonas aggregata</name>
    <dbReference type="NCBI Taxonomy" id="2047720"/>
    <lineage>
        <taxon>Bacteria</taxon>
        <taxon>Pseudomonadati</taxon>
        <taxon>Pseudomonadota</taxon>
        <taxon>Alphaproteobacteria</taxon>
        <taxon>Hyphomicrobiales</taxon>
        <taxon>Aurantimonadaceae</taxon>
        <taxon>Aurantimonas</taxon>
    </lineage>
</organism>
<dbReference type="Proteomes" id="UP000476332">
    <property type="component" value="Unassembled WGS sequence"/>
</dbReference>
<keyword evidence="2" id="KW-1185">Reference proteome</keyword>
<gene>
    <name evidence="1" type="ORF">GTW51_16105</name>
</gene>